<sequence length="517" mass="58543">MAVSHRQIVGLILFVGVIIIIVVVAAVLLANSESNPGNTSTEQSAANLSYKTLLADYVFKPDDSYSFSILDEYTQRDQNEAFTSYVLNVTSQTWLTEKAVDRSVWWHHLIITVPDNRVFQDLGVLFVSAGTNEDGLQDPLKDAENRVVSYIATQLGVVTAVLRQVPNQPITFTGDHERRERSESDLLAYTLRQFMEGTSDDCQLLLLFPMVKAVVRALDTLENFTDKTVNRYYISGSSERGWAAWLAASLDDRIVGVAPLVYGNINFIKNLKHHHRSLSGYSWAYSPYWTENLTHFIDDPMGQYTLNILDPLSYSSQLDIPKFIILAGNDEWHMPDSTRFFYDQMIGPTFLRIYPNTDNSLFGHWHHMADDCIGFILTIEKGWQLPEVRWVSNENSSTGSIVISTNIKPTSVTTWSAVTPSDTRRRDFRLSRAKTENSTDTVPQTVLYQDVGVETLGPMEFKAVVQKPQTKWVCFFIELIFPAPNNHRFSITTEVSIVPDSYPIKECYGRECVGTLV</sequence>
<name>A0A9Q1C2C7_HOLLE</name>
<dbReference type="InterPro" id="IPR029058">
    <property type="entry name" value="AB_hydrolase_fold"/>
</dbReference>
<proteinExistence type="predicted"/>
<keyword evidence="1" id="KW-1133">Transmembrane helix</keyword>
<keyword evidence="1" id="KW-0472">Membrane</keyword>
<reference evidence="2" key="1">
    <citation type="submission" date="2021-10" db="EMBL/GenBank/DDBJ databases">
        <title>Tropical sea cucumber genome reveals ecological adaptation and Cuvierian tubules defense mechanism.</title>
        <authorList>
            <person name="Chen T."/>
        </authorList>
    </citation>
    <scope>NUCLEOTIDE SEQUENCE</scope>
    <source>
        <strain evidence="2">Nanhai2018</strain>
        <tissue evidence="2">Muscle</tissue>
    </source>
</reference>
<keyword evidence="3" id="KW-1185">Reference proteome</keyword>
<dbReference type="PANTHER" id="PTHR31497">
    <property type="entry name" value="AUTOCRINE PROLIFERATION REPRESSOR PROTEIN A"/>
    <property type="match status" value="1"/>
</dbReference>
<dbReference type="EMBL" id="JAIZAY010000008">
    <property type="protein sequence ID" value="KAJ8037102.1"/>
    <property type="molecule type" value="Genomic_DNA"/>
</dbReference>
<dbReference type="Pfam" id="PF10142">
    <property type="entry name" value="PhoPQ_related"/>
    <property type="match status" value="1"/>
</dbReference>
<comment type="caution">
    <text evidence="2">The sequence shown here is derived from an EMBL/GenBank/DDBJ whole genome shotgun (WGS) entry which is preliminary data.</text>
</comment>
<evidence type="ECO:0000313" key="2">
    <source>
        <dbReference type="EMBL" id="KAJ8037102.1"/>
    </source>
</evidence>
<dbReference type="InterPro" id="IPR009199">
    <property type="entry name" value="PhoPQ-act_pathogen-rel_PqaA"/>
</dbReference>
<dbReference type="PANTHER" id="PTHR31497:SF0">
    <property type="entry name" value="AUTOCRINE PROLIFERATION REPRESSOR PROTEIN A"/>
    <property type="match status" value="1"/>
</dbReference>
<dbReference type="Gene3D" id="3.40.50.1820">
    <property type="entry name" value="alpha/beta hydrolase"/>
    <property type="match status" value="1"/>
</dbReference>
<dbReference type="OrthoDB" id="2020799at2759"/>
<accession>A0A9Q1C2C7</accession>
<organism evidence="2 3">
    <name type="scientific">Holothuria leucospilota</name>
    <name type="common">Black long sea cucumber</name>
    <name type="synonym">Mertensiothuria leucospilota</name>
    <dbReference type="NCBI Taxonomy" id="206669"/>
    <lineage>
        <taxon>Eukaryota</taxon>
        <taxon>Metazoa</taxon>
        <taxon>Echinodermata</taxon>
        <taxon>Eleutherozoa</taxon>
        <taxon>Echinozoa</taxon>
        <taxon>Holothuroidea</taxon>
        <taxon>Aspidochirotacea</taxon>
        <taxon>Aspidochirotida</taxon>
        <taxon>Holothuriidae</taxon>
        <taxon>Holothuria</taxon>
    </lineage>
</organism>
<feature type="transmembrane region" description="Helical" evidence="1">
    <location>
        <begin position="7"/>
        <end position="30"/>
    </location>
</feature>
<keyword evidence="1" id="KW-0812">Transmembrane</keyword>
<evidence type="ECO:0000256" key="1">
    <source>
        <dbReference type="SAM" id="Phobius"/>
    </source>
</evidence>
<dbReference type="AlphaFoldDB" id="A0A9Q1C2C7"/>
<evidence type="ECO:0000313" key="3">
    <source>
        <dbReference type="Proteomes" id="UP001152320"/>
    </source>
</evidence>
<protein>
    <submittedName>
        <fullName evidence="2">Autocrine proliferation repressor protein A</fullName>
    </submittedName>
</protein>
<dbReference type="Proteomes" id="UP001152320">
    <property type="component" value="Chromosome 8"/>
</dbReference>
<dbReference type="SUPFAM" id="SSF53474">
    <property type="entry name" value="alpha/beta-Hydrolases"/>
    <property type="match status" value="1"/>
</dbReference>
<gene>
    <name evidence="2" type="ORF">HOLleu_17838</name>
</gene>
<dbReference type="PIRSF" id="PIRSF014728">
    <property type="entry name" value="PqaA"/>
    <property type="match status" value="1"/>
</dbReference>